<dbReference type="Proteomes" id="UP000321408">
    <property type="component" value="Chromosome"/>
</dbReference>
<dbReference type="RefSeq" id="WP_147662839.1">
    <property type="nucleotide sequence ID" value="NZ_CP042905.2"/>
</dbReference>
<reference evidence="1 2" key="2">
    <citation type="journal article" date="2024" name="Int. J. Syst. Evol. Microbiol.">
        <title>Promethearchaeum syntrophicum gen. nov., sp. nov., an anaerobic, obligately syntrophic archaeon, the first isolate of the lineage 'Asgard' archaea, and proposal of the new archaeal phylum Promethearchaeota phyl. nov. and kingdom Promethearchaeati regn. nov.</title>
        <authorList>
            <person name="Imachi H."/>
            <person name="Nobu M.K."/>
            <person name="Kato S."/>
            <person name="Takaki Y."/>
            <person name="Miyazaki M."/>
            <person name="Miyata M."/>
            <person name="Ogawara M."/>
            <person name="Saito Y."/>
            <person name="Sakai S."/>
            <person name="Tahara Y.O."/>
            <person name="Takano Y."/>
            <person name="Tasumi E."/>
            <person name="Uematsu K."/>
            <person name="Yoshimura T."/>
            <person name="Itoh T."/>
            <person name="Ohkuma M."/>
            <person name="Takai K."/>
        </authorList>
    </citation>
    <scope>NUCLEOTIDE SEQUENCE [LARGE SCALE GENOMIC DNA]</scope>
    <source>
        <strain evidence="1 2">MK-D1</strain>
    </source>
</reference>
<organism evidence="1 2">
    <name type="scientific">Promethearchaeum syntrophicum</name>
    <dbReference type="NCBI Taxonomy" id="2594042"/>
    <lineage>
        <taxon>Archaea</taxon>
        <taxon>Promethearchaeati</taxon>
        <taxon>Promethearchaeota</taxon>
        <taxon>Promethearchaeia</taxon>
        <taxon>Promethearchaeales</taxon>
        <taxon>Promethearchaeaceae</taxon>
        <taxon>Promethearchaeum</taxon>
    </lineage>
</organism>
<sequence>MLKITTVANGKTKETNIIVIDSHSHMGKDVDGHEMMNPMQAGQGTFDFWGRIEHLILKDWEDGKASPTYSTVIERVPTKVSLEFVQMPVLKNLFKELESRNKSGNYTEYWERIKYQNLIDQGVVFPFQDVFRDKKPEALFRASNTNVSRQISKFPVSLRLSGYIRVHPDERKKALDEIDYWANGVNNIRGLKLHPRSEGWLDKIASQNSINNVIKAASYNWPVIFDTRGRQTILDIGELISKTREIIKKQFPHLLKNLKVIIAHAAAGNIDDFEVYNTIAQPNTYMDMSLCQGRTVERFFKGFREWCEQNGVQQRTGRKWSEFCLYGSDYTYFQEMHAKAFFDNIMYSSFFENGGKMQDIINILGLNQLKLFPEYGTQVKFTNNITPVSTFIQNSKILPPNHPKMPKEPLSVKQMMFKTIANLLDNGVMDIKQHLLQFNGDWSRFRNESCFVTKSKINPEKVVPLILMDLHENAGLMSAGNFEWKQMGFKYFDPEIRQMFHGMFKNSFPATNAEDAATMLTNAYK</sequence>
<reference evidence="1 2" key="1">
    <citation type="journal article" date="2020" name="Nature">
        <title>Isolation of an archaeon at the prokaryote-eukaryote interface.</title>
        <authorList>
            <person name="Imachi H."/>
            <person name="Nobu M.K."/>
            <person name="Nakahara N."/>
            <person name="Morono Y."/>
            <person name="Ogawara M."/>
            <person name="Takaki Y."/>
            <person name="Takano Y."/>
            <person name="Uematsu K."/>
            <person name="Ikuta T."/>
            <person name="Ito M."/>
            <person name="Matsui Y."/>
            <person name="Miyazaki M."/>
            <person name="Murata K."/>
            <person name="Saito Y."/>
            <person name="Sakai S."/>
            <person name="Song C."/>
            <person name="Tasumi E."/>
            <person name="Yamanaka Y."/>
            <person name="Yamaguchi T."/>
            <person name="Kamagata Y."/>
            <person name="Tamaki H."/>
            <person name="Takai K."/>
        </authorList>
    </citation>
    <scope>NUCLEOTIDE SEQUENCE [LARGE SCALE GENOMIC DNA]</scope>
    <source>
        <strain evidence="1 2">MK-D1</strain>
    </source>
</reference>
<evidence type="ECO:0000313" key="1">
    <source>
        <dbReference type="EMBL" id="QEE15944.1"/>
    </source>
</evidence>
<dbReference type="AlphaFoldDB" id="A0A5B9D9X4"/>
<dbReference type="InterPro" id="IPR032466">
    <property type="entry name" value="Metal_Hydrolase"/>
</dbReference>
<protein>
    <submittedName>
        <fullName evidence="1">Amidohydrolase family protein</fullName>
    </submittedName>
</protein>
<keyword evidence="2" id="KW-1185">Reference proteome</keyword>
<name>A0A5B9D9X4_9ARCH</name>
<accession>A0A5B9D9X4</accession>
<dbReference type="SUPFAM" id="SSF51556">
    <property type="entry name" value="Metallo-dependent hydrolases"/>
    <property type="match status" value="1"/>
</dbReference>
<dbReference type="KEGG" id="psyt:DSAG12_01771"/>
<dbReference type="EMBL" id="CP042905">
    <property type="protein sequence ID" value="QEE15944.1"/>
    <property type="molecule type" value="Genomic_DNA"/>
</dbReference>
<gene>
    <name evidence="1" type="ORF">DSAG12_01771</name>
</gene>
<evidence type="ECO:0000313" key="2">
    <source>
        <dbReference type="Proteomes" id="UP000321408"/>
    </source>
</evidence>
<dbReference type="GO" id="GO:0016787">
    <property type="term" value="F:hydrolase activity"/>
    <property type="evidence" value="ECO:0007669"/>
    <property type="project" value="UniProtKB-KW"/>
</dbReference>
<proteinExistence type="predicted"/>
<dbReference type="GeneID" id="41329764"/>
<dbReference type="Gene3D" id="3.20.20.140">
    <property type="entry name" value="Metal-dependent hydrolases"/>
    <property type="match status" value="1"/>
</dbReference>